<dbReference type="RefSeq" id="WP_259858972.1">
    <property type="nucleotide sequence ID" value="NZ_BAAAST010000227.1"/>
</dbReference>
<evidence type="ECO:0000313" key="3">
    <source>
        <dbReference type="Proteomes" id="UP001059617"/>
    </source>
</evidence>
<keyword evidence="3" id="KW-1185">Reference proteome</keyword>
<dbReference type="EMBL" id="CP073720">
    <property type="protein sequence ID" value="UWP81209.1"/>
    <property type="molecule type" value="Genomic_DNA"/>
</dbReference>
<gene>
    <name evidence="2" type="ORF">Dfulv_39795</name>
</gene>
<accession>A0ABY5VWN5</accession>
<reference evidence="2" key="2">
    <citation type="submission" date="2022-09" db="EMBL/GenBank/DDBJ databases">
        <title>Biosynthetic gene clusters of Dactylosporangioum fulvum.</title>
        <authorList>
            <person name="Caradec T."/>
        </authorList>
    </citation>
    <scope>NUCLEOTIDE SEQUENCE</scope>
    <source>
        <strain evidence="2">NRRL B-16292</strain>
    </source>
</reference>
<sequence>MPATVLAIGDSADTDDVAAHLEGGRLVRARDGRRPLPVHTAPDAAVRDVTRHLRARALTFVRFGLHVGDLPHDAERPAGPVVDTALRLADRGSARAVGVAGCPGPDGRLAGRPGAGRRPDVPRAARLTGRCAGAGAPAAPDSDCGRIAV</sequence>
<organism evidence="2 3">
    <name type="scientific">Dactylosporangium fulvum</name>
    <dbReference type="NCBI Taxonomy" id="53359"/>
    <lineage>
        <taxon>Bacteria</taxon>
        <taxon>Bacillati</taxon>
        <taxon>Actinomycetota</taxon>
        <taxon>Actinomycetes</taxon>
        <taxon>Micromonosporales</taxon>
        <taxon>Micromonosporaceae</taxon>
        <taxon>Dactylosporangium</taxon>
    </lineage>
</organism>
<feature type="compositionally biased region" description="Low complexity" evidence="1">
    <location>
        <begin position="103"/>
        <end position="112"/>
    </location>
</feature>
<reference evidence="2" key="1">
    <citation type="submission" date="2021-04" db="EMBL/GenBank/DDBJ databases">
        <authorList>
            <person name="Hartkoorn R.C."/>
            <person name="Beaudoing E."/>
            <person name="Hot D."/>
        </authorList>
    </citation>
    <scope>NUCLEOTIDE SEQUENCE</scope>
    <source>
        <strain evidence="2">NRRL B-16292</strain>
    </source>
</reference>
<feature type="region of interest" description="Disordered" evidence="1">
    <location>
        <begin position="96"/>
        <end position="120"/>
    </location>
</feature>
<name>A0ABY5VWN5_9ACTN</name>
<evidence type="ECO:0000256" key="1">
    <source>
        <dbReference type="SAM" id="MobiDB-lite"/>
    </source>
</evidence>
<evidence type="ECO:0000313" key="2">
    <source>
        <dbReference type="EMBL" id="UWP81209.1"/>
    </source>
</evidence>
<protein>
    <submittedName>
        <fullName evidence="2">Uncharacterized protein</fullName>
    </submittedName>
</protein>
<proteinExistence type="predicted"/>
<dbReference type="Proteomes" id="UP001059617">
    <property type="component" value="Chromosome"/>
</dbReference>